<evidence type="ECO:0000256" key="1">
    <source>
        <dbReference type="SAM" id="Coils"/>
    </source>
</evidence>
<name>A0ABP6XTG3_9ACTN</name>
<evidence type="ECO:0008006" key="4">
    <source>
        <dbReference type="Google" id="ProtNLM"/>
    </source>
</evidence>
<organism evidence="2 3">
    <name type="scientific">Nonomuraea rosea</name>
    <dbReference type="NCBI Taxonomy" id="638574"/>
    <lineage>
        <taxon>Bacteria</taxon>
        <taxon>Bacillati</taxon>
        <taxon>Actinomycetota</taxon>
        <taxon>Actinomycetes</taxon>
        <taxon>Streptosporangiales</taxon>
        <taxon>Streptosporangiaceae</taxon>
        <taxon>Nonomuraea</taxon>
    </lineage>
</organism>
<comment type="caution">
    <text evidence="2">The sequence shown here is derived from an EMBL/GenBank/DDBJ whole genome shotgun (WGS) entry which is preliminary data.</text>
</comment>
<evidence type="ECO:0000313" key="2">
    <source>
        <dbReference type="EMBL" id="GAA3571984.1"/>
    </source>
</evidence>
<sequence>MLGVEQSAERAIGPAWRTLPGNLVSDAPEEETLLASRQVPGIEVAALTAQQARATRQSFGDLAVMLRRHRESLAGIATAYGVPAPADFDQAADLCELAALSVAVPRPEASWLEARARGYARQAAQELDQALTELKAARARAQGLFRESVLTDPGLPGLAQQFAEDYRGLSKLSAAYRRDKRAVAGLTVSGTWTKVVTERLHEALQWRQAHERAQTAQRQYARHLGGFWAGEDTDFEAVRQGLDLAERCDALAGTGRNGKLLADQVAREGRPNTAAYESAMEIQRDLQNWRARLTPAPRAGGRPALALLTLAEAAEWYEAHLPPLEAAADVAQAVDGVSHHAPMSLGQARQAIELTRRARAEREAFQEHQETDRALLGPLHQAERTSPAAIEEALAWARAARTIATAGMSAEVAEALLESLPDPELTARWNAWRDAVTRLVALWGAGRRDTMRAAFTASFAETTDMIARLRADGNGPDEWRSFQRGRGVLAAGHLDDLIDRAAAQGVGGRQFVRLVERVVLQAWADHHLMTDPRLGTGMATQRDALVEEFRKLDKELIDAAYAQVIEVCNARRPNPQMGRAGIIRRESEKKSRHMPVRKLLASAVETVQLIKPCFMMSPLTVSQFLPPDFTFDVVIFDEASQVLPHDAINCACTGADH</sequence>
<proteinExistence type="predicted"/>
<dbReference type="EMBL" id="BAABDQ010000014">
    <property type="protein sequence ID" value="GAA3571984.1"/>
    <property type="molecule type" value="Genomic_DNA"/>
</dbReference>
<keyword evidence="1" id="KW-0175">Coiled coil</keyword>
<reference evidence="3" key="1">
    <citation type="journal article" date="2019" name="Int. J. Syst. Evol. Microbiol.">
        <title>The Global Catalogue of Microorganisms (GCM) 10K type strain sequencing project: providing services to taxonomists for standard genome sequencing and annotation.</title>
        <authorList>
            <consortium name="The Broad Institute Genomics Platform"/>
            <consortium name="The Broad Institute Genome Sequencing Center for Infectious Disease"/>
            <person name="Wu L."/>
            <person name="Ma J."/>
        </authorList>
    </citation>
    <scope>NUCLEOTIDE SEQUENCE [LARGE SCALE GENOMIC DNA]</scope>
    <source>
        <strain evidence="3">JCM 17326</strain>
    </source>
</reference>
<protein>
    <recommendedName>
        <fullName evidence="4">DNA2/NAM7 helicase helicase domain-containing protein</fullName>
    </recommendedName>
</protein>
<gene>
    <name evidence="2" type="ORF">GCM10022419_061070</name>
</gene>
<dbReference type="Proteomes" id="UP001500630">
    <property type="component" value="Unassembled WGS sequence"/>
</dbReference>
<accession>A0ABP6XTG3</accession>
<keyword evidence="3" id="KW-1185">Reference proteome</keyword>
<feature type="coiled-coil region" evidence="1">
    <location>
        <begin position="120"/>
        <end position="147"/>
    </location>
</feature>
<evidence type="ECO:0000313" key="3">
    <source>
        <dbReference type="Proteomes" id="UP001500630"/>
    </source>
</evidence>